<feature type="binding site" evidence="4">
    <location>
        <position position="139"/>
    </location>
    <ligand>
        <name>substrate</name>
    </ligand>
</feature>
<dbReference type="NCBIfam" id="NF008656">
    <property type="entry name" value="PRK11655.1"/>
    <property type="match status" value="1"/>
</dbReference>
<evidence type="ECO:0000313" key="5">
    <source>
        <dbReference type="EMBL" id="KFD20947.1"/>
    </source>
</evidence>
<dbReference type="GO" id="GO:0042866">
    <property type="term" value="P:pyruvate biosynthetic process"/>
    <property type="evidence" value="ECO:0007669"/>
    <property type="project" value="UniProtKB-UniRule"/>
</dbReference>
<organism evidence="5 6">
    <name type="scientific">Tatumella ptyseos ATCC 33301</name>
    <dbReference type="NCBI Taxonomy" id="1005995"/>
    <lineage>
        <taxon>Bacteria</taxon>
        <taxon>Pseudomonadati</taxon>
        <taxon>Pseudomonadota</taxon>
        <taxon>Gammaproteobacteria</taxon>
        <taxon>Enterobacterales</taxon>
        <taxon>Erwiniaceae</taxon>
        <taxon>Tatumella</taxon>
    </lineage>
</organism>
<dbReference type="Pfam" id="PF04345">
    <property type="entry name" value="Chor_lyase"/>
    <property type="match status" value="1"/>
</dbReference>
<dbReference type="eggNOG" id="COG3161">
    <property type="taxonomic scope" value="Bacteria"/>
</dbReference>
<dbReference type="AlphaFoldDB" id="A0A085JKF1"/>
<dbReference type="GO" id="GO:0005829">
    <property type="term" value="C:cytosol"/>
    <property type="evidence" value="ECO:0007669"/>
    <property type="project" value="TreeGrafter"/>
</dbReference>
<comment type="subcellular location">
    <subcellularLocation>
        <location evidence="4">Cytoplasm</location>
    </subcellularLocation>
</comment>
<comment type="subunit">
    <text evidence="4">Monomer.</text>
</comment>
<feature type="binding site" evidence="4">
    <location>
        <position position="56"/>
    </location>
    <ligand>
        <name>substrate</name>
    </ligand>
</feature>
<dbReference type="HAMAP" id="MF_01632">
    <property type="entry name" value="UbiC"/>
    <property type="match status" value="1"/>
</dbReference>
<evidence type="ECO:0000256" key="1">
    <source>
        <dbReference type="ARBA" id="ARBA00022490"/>
    </source>
</evidence>
<dbReference type="SUPFAM" id="SSF64288">
    <property type="entry name" value="Chorismate lyase-like"/>
    <property type="match status" value="1"/>
</dbReference>
<comment type="catalytic activity">
    <reaction evidence="4">
        <text>chorismate = 4-hydroxybenzoate + pyruvate</text>
        <dbReference type="Rhea" id="RHEA:16505"/>
        <dbReference type="ChEBI" id="CHEBI:15361"/>
        <dbReference type="ChEBI" id="CHEBI:17879"/>
        <dbReference type="ChEBI" id="CHEBI:29748"/>
        <dbReference type="EC" id="4.1.3.40"/>
    </reaction>
</comment>
<dbReference type="InterPro" id="IPR028978">
    <property type="entry name" value="Chorismate_lyase_/UTRA_dom_sf"/>
</dbReference>
<keyword evidence="1 4" id="KW-0963">Cytoplasm</keyword>
<protein>
    <recommendedName>
        <fullName evidence="4">Chorismate pyruvate-lyase</fullName>
        <shortName evidence="4">CL</shortName>
        <shortName evidence="4">CPL</shortName>
        <ecNumber evidence="4">4.1.3.40</ecNumber>
    </recommendedName>
</protein>
<dbReference type="InterPro" id="IPR007440">
    <property type="entry name" value="Chorismate--pyruvate_lyase"/>
</dbReference>
<dbReference type="GO" id="GO:0006744">
    <property type="term" value="P:ubiquinone biosynthetic process"/>
    <property type="evidence" value="ECO:0007669"/>
    <property type="project" value="UniProtKB-UniRule"/>
</dbReference>
<reference evidence="5 6" key="1">
    <citation type="submission" date="2014-05" db="EMBL/GenBank/DDBJ databases">
        <title>ATOL: Assembling a taxonomically balanced genome-scale reconstruction of the evolutionary history of the Enterobacteriaceae.</title>
        <authorList>
            <person name="Plunkett G.III."/>
            <person name="Neeno-Eckwall E.C."/>
            <person name="Glasner J.D."/>
            <person name="Perna N.T."/>
        </authorList>
    </citation>
    <scope>NUCLEOTIDE SEQUENCE [LARGE SCALE GENOMIC DNA]</scope>
    <source>
        <strain evidence="5 6">ATCC 33301</strain>
    </source>
</reference>
<feature type="binding site" evidence="4">
    <location>
        <position position="101"/>
    </location>
    <ligand>
        <name>substrate</name>
    </ligand>
</feature>
<keyword evidence="4 5" id="KW-0670">Pyruvate</keyword>
<keyword evidence="6" id="KW-1185">Reference proteome</keyword>
<dbReference type="Gene3D" id="3.40.1410.10">
    <property type="entry name" value="Chorismate lyase-like"/>
    <property type="match status" value="1"/>
</dbReference>
<dbReference type="Proteomes" id="UP000028602">
    <property type="component" value="Unassembled WGS sequence"/>
</dbReference>
<sequence>MRCVYFRQRRGLLTGFLRVTMSAQELRKLYQLQWLPLSSPKLTPELSDWLSEETSMTVRLERYCRELTVKVVREGFVGRQALLGHESGYSGFDNETRFWLREVILYGDGHPWLAGRTILPEDTLSGPEKSLMSLGESPLGRYLFSSPLLSRDFIVPGYSGSLRGRYSLLRLSGKPLILTEMFLPHSPPYTPRAKG</sequence>
<dbReference type="EC" id="4.1.3.40" evidence="4"/>
<name>A0A085JKF1_9GAMM</name>
<evidence type="ECO:0000256" key="4">
    <source>
        <dbReference type="HAMAP-Rule" id="MF_01632"/>
    </source>
</evidence>
<comment type="pathway">
    <text evidence="4">Cofactor biosynthesis; ubiquinone biosynthesis.</text>
</comment>
<evidence type="ECO:0000313" key="6">
    <source>
        <dbReference type="Proteomes" id="UP000028602"/>
    </source>
</evidence>
<feature type="binding site" evidence="4">
    <location>
        <position position="180"/>
    </location>
    <ligand>
        <name>substrate</name>
    </ligand>
</feature>
<dbReference type="PANTHER" id="PTHR38683">
    <property type="entry name" value="CHORISMATE PYRUVATE-LYASE"/>
    <property type="match status" value="1"/>
</dbReference>
<keyword evidence="2 4" id="KW-0831">Ubiquinone biosynthesis</keyword>
<dbReference type="EMBL" id="JMPR01000018">
    <property type="protein sequence ID" value="KFD20947.1"/>
    <property type="molecule type" value="Genomic_DNA"/>
</dbReference>
<evidence type="ECO:0000256" key="2">
    <source>
        <dbReference type="ARBA" id="ARBA00022688"/>
    </source>
</evidence>
<dbReference type="GO" id="GO:0008813">
    <property type="term" value="F:chorismate lyase activity"/>
    <property type="evidence" value="ECO:0007669"/>
    <property type="project" value="UniProtKB-UniRule"/>
</dbReference>
<keyword evidence="3 4" id="KW-0456">Lyase</keyword>
<comment type="similarity">
    <text evidence="4">Belongs to the UbiC family.</text>
</comment>
<proteinExistence type="inferred from homology"/>
<dbReference type="UniPathway" id="UPA00232"/>
<comment type="caution">
    <text evidence="5">The sequence shown here is derived from an EMBL/GenBank/DDBJ whole genome shotgun (WGS) entry which is preliminary data.</text>
</comment>
<gene>
    <name evidence="4 5" type="primary">ubiC</name>
    <name evidence="5" type="ORF">GTPT_0886</name>
</gene>
<dbReference type="PANTHER" id="PTHR38683:SF1">
    <property type="entry name" value="CHORISMATE PYRUVATE-LYASE"/>
    <property type="match status" value="1"/>
</dbReference>
<evidence type="ECO:0000256" key="3">
    <source>
        <dbReference type="ARBA" id="ARBA00023239"/>
    </source>
</evidence>
<accession>A0A085JKF1</accession>
<comment type="function">
    <text evidence="4">Removes the pyruvyl group from chorismate, with concomitant aromatization of the ring, to provide 4-hydroxybenzoate (4HB) for the ubiquinone pathway.</text>
</comment>